<protein>
    <submittedName>
        <fullName evidence="2">Uncharacterized protein</fullName>
    </submittedName>
</protein>
<proteinExistence type="predicted"/>
<comment type="caution">
    <text evidence="2">The sequence shown here is derived from an EMBL/GenBank/DDBJ whole genome shotgun (WGS) entry which is preliminary data.</text>
</comment>
<feature type="non-terminal residue" evidence="2">
    <location>
        <position position="1"/>
    </location>
</feature>
<keyword evidence="1" id="KW-0732">Signal</keyword>
<evidence type="ECO:0000256" key="1">
    <source>
        <dbReference type="SAM" id="SignalP"/>
    </source>
</evidence>
<gene>
    <name evidence="2" type="ORF">M569_10400</name>
</gene>
<dbReference type="EMBL" id="AUSU01004866">
    <property type="protein sequence ID" value="EPS64375.1"/>
    <property type="molecule type" value="Genomic_DNA"/>
</dbReference>
<dbReference type="InterPro" id="IPR006740">
    <property type="entry name" value="DUF604"/>
</dbReference>
<evidence type="ECO:0000313" key="2">
    <source>
        <dbReference type="EMBL" id="EPS64375.1"/>
    </source>
</evidence>
<evidence type="ECO:0000313" key="3">
    <source>
        <dbReference type="Proteomes" id="UP000015453"/>
    </source>
</evidence>
<dbReference type="OrthoDB" id="414175at2759"/>
<reference evidence="2 3" key="1">
    <citation type="journal article" date="2013" name="BMC Genomics">
        <title>The miniature genome of a carnivorous plant Genlisea aurea contains a low number of genes and short non-coding sequences.</title>
        <authorList>
            <person name="Leushkin E.V."/>
            <person name="Sutormin R.A."/>
            <person name="Nabieva E.R."/>
            <person name="Penin A.A."/>
            <person name="Kondrashov A.S."/>
            <person name="Logacheva M.D."/>
        </authorList>
    </citation>
    <scope>NUCLEOTIDE SEQUENCE [LARGE SCALE GENOMIC DNA]</scope>
</reference>
<accession>S8CBY8</accession>
<sequence>KFLIIAALFLYLILIPILTVRHPQPLPDQKWPLQLHPPPPQDRTNLSHIAFGVMGSVQMWPHRRGYQEAWWRPNATRGFIYLDRPPPPEFLPWPETAPPYRVVDNISRLFEKEKPRFELMPRMVHGILQLFREVDGDDLRWIVMGDDDTVFFADNVADVLSEYDHERYYYLGWHSESVISNLWFSFDMAFGGGGIVLSRPLAAALARDMDDCLVRYAASTSADLITMTCIADIGVNLTPHKGIHQGDLHGDLSGYLWAHPKVPVMAFHHFGAVEPIFPGKDRFESTRHLMTASDADQSRLFQQTICHLRRPNREWSVSVSWGYSAQIYERVFPRSYLQVPIETFTPWARGSEPPFFMFNTRPVSNDPCEAPHVFFLDSVEKTAAGDRILTTYVRARPRGLPPCAAGENRSADPVAKITVSSPATKRIQIDRCECCDVVEVDDVEMEVNYRECRIDEIIA</sequence>
<keyword evidence="3" id="KW-1185">Reference proteome</keyword>
<feature type="signal peptide" evidence="1">
    <location>
        <begin position="1"/>
        <end position="19"/>
    </location>
</feature>
<dbReference type="PANTHER" id="PTHR10811">
    <property type="entry name" value="FRINGE-RELATED"/>
    <property type="match status" value="1"/>
</dbReference>
<dbReference type="Pfam" id="PF04646">
    <property type="entry name" value="DUF604"/>
    <property type="match status" value="1"/>
</dbReference>
<organism evidence="2 3">
    <name type="scientific">Genlisea aurea</name>
    <dbReference type="NCBI Taxonomy" id="192259"/>
    <lineage>
        <taxon>Eukaryota</taxon>
        <taxon>Viridiplantae</taxon>
        <taxon>Streptophyta</taxon>
        <taxon>Embryophyta</taxon>
        <taxon>Tracheophyta</taxon>
        <taxon>Spermatophyta</taxon>
        <taxon>Magnoliopsida</taxon>
        <taxon>eudicotyledons</taxon>
        <taxon>Gunneridae</taxon>
        <taxon>Pentapetalae</taxon>
        <taxon>asterids</taxon>
        <taxon>lamiids</taxon>
        <taxon>Lamiales</taxon>
        <taxon>Lentibulariaceae</taxon>
        <taxon>Genlisea</taxon>
    </lineage>
</organism>
<dbReference type="Proteomes" id="UP000015453">
    <property type="component" value="Unassembled WGS sequence"/>
</dbReference>
<feature type="chain" id="PRO_5004549514" evidence="1">
    <location>
        <begin position="20"/>
        <end position="459"/>
    </location>
</feature>
<dbReference type="Gene3D" id="3.90.550.50">
    <property type="match status" value="1"/>
</dbReference>
<dbReference type="AlphaFoldDB" id="S8CBY8"/>
<name>S8CBY8_9LAMI</name>